<organism evidence="4 5">
    <name type="scientific">Thraustotheca clavata</name>
    <dbReference type="NCBI Taxonomy" id="74557"/>
    <lineage>
        <taxon>Eukaryota</taxon>
        <taxon>Sar</taxon>
        <taxon>Stramenopiles</taxon>
        <taxon>Oomycota</taxon>
        <taxon>Saprolegniomycetes</taxon>
        <taxon>Saprolegniales</taxon>
        <taxon>Achlyaceae</taxon>
        <taxon>Thraustotheca</taxon>
    </lineage>
</organism>
<name>A0A1V9Y6V8_9STRA</name>
<evidence type="ECO:0000256" key="2">
    <source>
        <dbReference type="SAM" id="Phobius"/>
    </source>
</evidence>
<feature type="transmembrane region" description="Helical" evidence="2">
    <location>
        <begin position="7"/>
        <end position="32"/>
    </location>
</feature>
<keyword evidence="2" id="KW-1133">Transmembrane helix</keyword>
<dbReference type="InterPro" id="IPR002487">
    <property type="entry name" value="TF_Kbox"/>
</dbReference>
<accession>A0A1V9Y6V8</accession>
<gene>
    <name evidence="4" type="ORF">THRCLA_11748</name>
</gene>
<dbReference type="GO" id="GO:0005634">
    <property type="term" value="C:nucleus"/>
    <property type="evidence" value="ECO:0007669"/>
    <property type="project" value="InterPro"/>
</dbReference>
<reference evidence="4 5" key="1">
    <citation type="journal article" date="2014" name="Genome Biol. Evol.">
        <title>The secreted proteins of Achlya hypogyna and Thraustotheca clavata identify the ancestral oomycete secretome and reveal gene acquisitions by horizontal gene transfer.</title>
        <authorList>
            <person name="Misner I."/>
            <person name="Blouin N."/>
            <person name="Leonard G."/>
            <person name="Richards T.A."/>
            <person name="Lane C.E."/>
        </authorList>
    </citation>
    <scope>NUCLEOTIDE SEQUENCE [LARGE SCALE GENOMIC DNA]</scope>
    <source>
        <strain evidence="4 5">ATCC 34112</strain>
    </source>
</reference>
<dbReference type="EMBL" id="JNBS01004999">
    <property type="protein sequence ID" value="OQR81418.1"/>
    <property type="molecule type" value="Genomic_DNA"/>
</dbReference>
<sequence>MHSSPSSACCIATCIALVLSLVLVLCLTLLYWTLPRVPAAAHDFSKISAQRFATSVELMDASPIPGEMNNILMSWSNPLCEMQAIPAGHNSLFGDSTQDARKPRFHVQYWTQGSWLSGFGSFNHIALAVSSPDSLVDGGDLYSDDCFVVLENAKYDVTYSFRVRSRVETAMFQLFTRQWTSWSDTIAVPPYEPENETSEWSFLDDTWYTDRRTWVLCLLTIGAIVYALAMSKDRVKPTVNMKILEEEVANLKQELADAEMENKLLMRLKGYDVDQLSIEELEELENELTRSLVHIAEVKDAII</sequence>
<feature type="domain" description="K-box" evidence="3">
    <location>
        <begin position="242"/>
        <end position="302"/>
    </location>
</feature>
<dbReference type="OrthoDB" id="64459at2759"/>
<comment type="caution">
    <text evidence="4">The sequence shown here is derived from an EMBL/GenBank/DDBJ whole genome shotgun (WGS) entry which is preliminary data.</text>
</comment>
<proteinExistence type="predicted"/>
<feature type="transmembrane region" description="Helical" evidence="2">
    <location>
        <begin position="213"/>
        <end position="231"/>
    </location>
</feature>
<feature type="coiled-coil region" evidence="1">
    <location>
        <begin position="241"/>
        <end position="301"/>
    </location>
</feature>
<evidence type="ECO:0000313" key="5">
    <source>
        <dbReference type="Proteomes" id="UP000243217"/>
    </source>
</evidence>
<dbReference type="AlphaFoldDB" id="A0A1V9Y6V8"/>
<protein>
    <recommendedName>
        <fullName evidence="3">K-box domain-containing protein</fullName>
    </recommendedName>
</protein>
<dbReference type="Proteomes" id="UP000243217">
    <property type="component" value="Unassembled WGS sequence"/>
</dbReference>
<evidence type="ECO:0000256" key="1">
    <source>
        <dbReference type="SAM" id="Coils"/>
    </source>
</evidence>
<dbReference type="GO" id="GO:0003700">
    <property type="term" value="F:DNA-binding transcription factor activity"/>
    <property type="evidence" value="ECO:0007669"/>
    <property type="project" value="InterPro"/>
</dbReference>
<keyword evidence="5" id="KW-1185">Reference proteome</keyword>
<keyword evidence="1" id="KW-0175">Coiled coil</keyword>
<evidence type="ECO:0000313" key="4">
    <source>
        <dbReference type="EMBL" id="OQR81418.1"/>
    </source>
</evidence>
<keyword evidence="2" id="KW-0812">Transmembrane</keyword>
<dbReference type="Pfam" id="PF01486">
    <property type="entry name" value="K-box"/>
    <property type="match status" value="1"/>
</dbReference>
<keyword evidence="2" id="KW-0472">Membrane</keyword>
<evidence type="ECO:0000259" key="3">
    <source>
        <dbReference type="Pfam" id="PF01486"/>
    </source>
</evidence>